<accession>A0ACC1DCN9</accession>
<protein>
    <submittedName>
        <fullName evidence="1">Uncharacterized protein</fullName>
    </submittedName>
</protein>
<organism evidence="1 2">
    <name type="scientific">Dendrolimus kikuchii</name>
    <dbReference type="NCBI Taxonomy" id="765133"/>
    <lineage>
        <taxon>Eukaryota</taxon>
        <taxon>Metazoa</taxon>
        <taxon>Ecdysozoa</taxon>
        <taxon>Arthropoda</taxon>
        <taxon>Hexapoda</taxon>
        <taxon>Insecta</taxon>
        <taxon>Pterygota</taxon>
        <taxon>Neoptera</taxon>
        <taxon>Endopterygota</taxon>
        <taxon>Lepidoptera</taxon>
        <taxon>Glossata</taxon>
        <taxon>Ditrysia</taxon>
        <taxon>Bombycoidea</taxon>
        <taxon>Lasiocampidae</taxon>
        <taxon>Dendrolimus</taxon>
    </lineage>
</organism>
<name>A0ACC1DCN9_9NEOP</name>
<keyword evidence="2" id="KW-1185">Reference proteome</keyword>
<comment type="caution">
    <text evidence="1">The sequence shown here is derived from an EMBL/GenBank/DDBJ whole genome shotgun (WGS) entry which is preliminary data.</text>
</comment>
<gene>
    <name evidence="1" type="ORF">K1T71_003463</name>
</gene>
<dbReference type="Proteomes" id="UP000824533">
    <property type="component" value="Linkage Group LG05"/>
</dbReference>
<reference evidence="1 2" key="1">
    <citation type="journal article" date="2021" name="Front. Genet.">
        <title>Chromosome-Level Genome Assembly Reveals Significant Gene Expansion in the Toll and IMD Signaling Pathways of Dendrolimus kikuchii.</title>
        <authorList>
            <person name="Zhou J."/>
            <person name="Wu P."/>
            <person name="Xiong Z."/>
            <person name="Liu N."/>
            <person name="Zhao N."/>
            <person name="Ji M."/>
            <person name="Qiu Y."/>
            <person name="Yang B."/>
        </authorList>
    </citation>
    <scope>NUCLEOTIDE SEQUENCE [LARGE SCALE GENOMIC DNA]</scope>
    <source>
        <strain evidence="1">Ann1</strain>
    </source>
</reference>
<evidence type="ECO:0000313" key="1">
    <source>
        <dbReference type="EMBL" id="KAJ0181378.1"/>
    </source>
</evidence>
<sequence length="747" mass="82475">MKFGIVLFCVIVVCAYARVTPDYFPSCKRSDPEIEKCALEAIENMRAKLKEGIPEVNIPSVDPFTVPNLKLDRTAQNLRIKATVKNAKAYGGSDFKIEKLKLNLNNKYAGEIKMTFPKLVVNADYDVRGSQILTIDISGKGKLKGNFTSITVVAKGTAKPITKDGVQYLQADKVITKVRIGHGQIAVDDTQRPVAASSAATFFNSNPNVVLDILTPLIEETSAAVVKAFLNKIFNSIPLNELLVDDGAANGVMYIKTYINIYIIHLLLAHSSVCHYTEPDVAQCIQRVAEQARQILALGVPSLNIQPLEPLKIPSIRLRQHNMPKNGFKYDAWLSDVTLKGLTNYTFNKLDVFPEEMKIKSNISLPHLLMAGDYMVIGEFQMLPVESAGTISANFTQCTAALEALGARVSNRMVIRDATVRLRCTGETQAKLMEAHSTSGEMEMITDHIINMHSVDLAKEVQPAIETALAMVLEDIANKFLKTVPPEMKCKYTVWRSKMLILWLFGVISSVHGGVEDNYINFGGFMCPREDKALGRCLRDALNAYIPKLATGLPEYGIPPCEPLLVPSLSIQQAAGPISVTSSFSDVTVRGPSNMRVIDVDVDPKRHKVVAKLFIPELRMRGNYNLAGQLLMLPIEGEGQFSSKYGDIDAIVTITLGRRARPHDSDALSCEQLDVSFHVGYASMQLENLFGGDGDLGHAMNKFLNENWQKLAQELQVPMEEALREFFKPLADHAFGTLKADDILISK</sequence>
<proteinExistence type="predicted"/>
<evidence type="ECO:0000313" key="2">
    <source>
        <dbReference type="Proteomes" id="UP000824533"/>
    </source>
</evidence>
<dbReference type="EMBL" id="CM034391">
    <property type="protein sequence ID" value="KAJ0181378.1"/>
    <property type="molecule type" value="Genomic_DNA"/>
</dbReference>